<comment type="caution">
    <text evidence="3">The sequence shown here is derived from an EMBL/GenBank/DDBJ whole genome shotgun (WGS) entry which is preliminary data.</text>
</comment>
<evidence type="ECO:0000256" key="1">
    <source>
        <dbReference type="SAM" id="Coils"/>
    </source>
</evidence>
<reference evidence="3 4" key="1">
    <citation type="submission" date="2024-04" db="EMBL/GenBank/DDBJ databases">
        <title>genome sequences of Mucor flavus KT1a and Helicostylum pulchrum KT1b strains isolation_sourced from the surface of a dry-aged beef.</title>
        <authorList>
            <person name="Toyotome T."/>
            <person name="Hosono M."/>
            <person name="Torimaru M."/>
            <person name="Fukuda K."/>
            <person name="Mikami N."/>
        </authorList>
    </citation>
    <scope>NUCLEOTIDE SEQUENCE [LARGE SCALE GENOMIC DNA]</scope>
    <source>
        <strain evidence="3 4">KT1b</strain>
    </source>
</reference>
<keyword evidence="4" id="KW-1185">Reference proteome</keyword>
<feature type="region of interest" description="Disordered" evidence="2">
    <location>
        <begin position="127"/>
        <end position="175"/>
    </location>
</feature>
<accession>A0ABP9XLA7</accession>
<evidence type="ECO:0000256" key="2">
    <source>
        <dbReference type="SAM" id="MobiDB-lite"/>
    </source>
</evidence>
<feature type="compositionally biased region" description="Low complexity" evidence="2">
    <location>
        <begin position="130"/>
        <end position="139"/>
    </location>
</feature>
<name>A0ABP9XLA7_9FUNG</name>
<keyword evidence="1" id="KW-0175">Coiled coil</keyword>
<organism evidence="3 4">
    <name type="scientific">Helicostylum pulchrum</name>
    <dbReference type="NCBI Taxonomy" id="562976"/>
    <lineage>
        <taxon>Eukaryota</taxon>
        <taxon>Fungi</taxon>
        <taxon>Fungi incertae sedis</taxon>
        <taxon>Mucoromycota</taxon>
        <taxon>Mucoromycotina</taxon>
        <taxon>Mucoromycetes</taxon>
        <taxon>Mucorales</taxon>
        <taxon>Mucorineae</taxon>
        <taxon>Mucoraceae</taxon>
        <taxon>Helicostylum</taxon>
    </lineage>
</organism>
<feature type="coiled-coil region" evidence="1">
    <location>
        <begin position="5"/>
        <end position="32"/>
    </location>
</feature>
<evidence type="ECO:0000313" key="4">
    <source>
        <dbReference type="Proteomes" id="UP001476247"/>
    </source>
</evidence>
<gene>
    <name evidence="3" type="ORF">HPULCUR_000948</name>
</gene>
<sequence length="175" mass="19457">MDDTLLDYEASLKALEKQRESLELVMQKMGAEWEESGAGIGWMGDNLYNNTTSNKNMSPPPLMSLMHSVTSDSNEPSHDYLQTLLNVNDKLLAESLASSSATTATCNYINYDTHDRHPHLLKASAFVSRQQQQQQQQQQDLPISPAISQDDDNDESGNTLQLASIDQFTPPITPD</sequence>
<proteinExistence type="predicted"/>
<feature type="compositionally biased region" description="Polar residues" evidence="2">
    <location>
        <begin position="156"/>
        <end position="167"/>
    </location>
</feature>
<dbReference type="EMBL" id="BAABUJ010000005">
    <property type="protein sequence ID" value="GAA5795587.1"/>
    <property type="molecule type" value="Genomic_DNA"/>
</dbReference>
<evidence type="ECO:0000313" key="3">
    <source>
        <dbReference type="EMBL" id="GAA5795587.1"/>
    </source>
</evidence>
<protein>
    <submittedName>
        <fullName evidence="3">Uncharacterized protein</fullName>
    </submittedName>
</protein>
<dbReference type="Proteomes" id="UP001476247">
    <property type="component" value="Unassembled WGS sequence"/>
</dbReference>